<reference evidence="3" key="1">
    <citation type="journal article" date="2019" name="Int. J. Syst. Evol. Microbiol.">
        <title>The Global Catalogue of Microorganisms (GCM) 10K type strain sequencing project: providing services to taxonomists for standard genome sequencing and annotation.</title>
        <authorList>
            <consortium name="The Broad Institute Genomics Platform"/>
            <consortium name="The Broad Institute Genome Sequencing Center for Infectious Disease"/>
            <person name="Wu L."/>
            <person name="Ma J."/>
        </authorList>
    </citation>
    <scope>NUCLEOTIDE SEQUENCE [LARGE SCALE GENOMIC DNA]</scope>
    <source>
        <strain evidence="3">CCM 9110</strain>
    </source>
</reference>
<evidence type="ECO:0000313" key="2">
    <source>
        <dbReference type="EMBL" id="MFD1399492.1"/>
    </source>
</evidence>
<dbReference type="Gene3D" id="1.10.3910.10">
    <property type="entry name" value="SP0561-like"/>
    <property type="match status" value="1"/>
</dbReference>
<name>A0ABW4BIG9_9LACO</name>
<keyword evidence="3" id="KW-1185">Reference proteome</keyword>
<gene>
    <name evidence="2" type="ORF">ACFQ41_09245</name>
</gene>
<dbReference type="Pfam" id="PF08984">
    <property type="entry name" value="DUF1858"/>
    <property type="match status" value="1"/>
</dbReference>
<dbReference type="EMBL" id="JBHTOA010000033">
    <property type="protein sequence ID" value="MFD1399492.1"/>
    <property type="molecule type" value="Genomic_DNA"/>
</dbReference>
<organism evidence="2 3">
    <name type="scientific">Lacticaseibacillus suilingensis</name>
    <dbReference type="NCBI Taxonomy" id="2799577"/>
    <lineage>
        <taxon>Bacteria</taxon>
        <taxon>Bacillati</taxon>
        <taxon>Bacillota</taxon>
        <taxon>Bacilli</taxon>
        <taxon>Lactobacillales</taxon>
        <taxon>Lactobacillaceae</taxon>
        <taxon>Lacticaseibacillus</taxon>
    </lineage>
</organism>
<dbReference type="RefSeq" id="WP_204119610.1">
    <property type="nucleotide sequence ID" value="NZ_BOLV01000019.1"/>
</dbReference>
<evidence type="ECO:0000259" key="1">
    <source>
        <dbReference type="Pfam" id="PF08984"/>
    </source>
</evidence>
<comment type="caution">
    <text evidence="2">The sequence shown here is derived from an EMBL/GenBank/DDBJ whole genome shotgun (WGS) entry which is preliminary data.</text>
</comment>
<feature type="domain" description="DUF1858" evidence="1">
    <location>
        <begin position="4"/>
        <end position="62"/>
    </location>
</feature>
<sequence>MTKISLTMPVHDLVAAHPDIVPIMVQMGLDGVTQPGLLNTVGRFMTLEKGAKMKHIPLAQLIETLTQAGFEVEGHD</sequence>
<dbReference type="InterPro" id="IPR038062">
    <property type="entry name" value="ScdA-like_N_sf"/>
</dbReference>
<evidence type="ECO:0000313" key="3">
    <source>
        <dbReference type="Proteomes" id="UP001597199"/>
    </source>
</evidence>
<accession>A0ABW4BIG9</accession>
<protein>
    <submittedName>
        <fullName evidence="2">DUF1858 domain-containing protein</fullName>
    </submittedName>
</protein>
<dbReference type="SUPFAM" id="SSF140683">
    <property type="entry name" value="SP0561-like"/>
    <property type="match status" value="1"/>
</dbReference>
<proteinExistence type="predicted"/>
<dbReference type="InterPro" id="IPR015077">
    <property type="entry name" value="DUF1858"/>
</dbReference>
<dbReference type="Proteomes" id="UP001597199">
    <property type="component" value="Unassembled WGS sequence"/>
</dbReference>